<keyword evidence="1" id="KW-1133">Transmembrane helix</keyword>
<dbReference type="Proteomes" id="UP000199662">
    <property type="component" value="Unassembled WGS sequence"/>
</dbReference>
<dbReference type="AlphaFoldDB" id="A0A1H7BZ99"/>
<dbReference type="RefSeq" id="WP_091833690.1">
    <property type="nucleotide sequence ID" value="NZ_FNZK01000017.1"/>
</dbReference>
<keyword evidence="1" id="KW-0472">Membrane</keyword>
<dbReference type="EMBL" id="FNZK01000017">
    <property type="protein sequence ID" value="SEJ80052.1"/>
    <property type="molecule type" value="Genomic_DNA"/>
</dbReference>
<organism evidence="2 3">
    <name type="scientific">Propionispira arboris</name>
    <dbReference type="NCBI Taxonomy" id="84035"/>
    <lineage>
        <taxon>Bacteria</taxon>
        <taxon>Bacillati</taxon>
        <taxon>Bacillota</taxon>
        <taxon>Negativicutes</taxon>
        <taxon>Selenomonadales</taxon>
        <taxon>Selenomonadaceae</taxon>
        <taxon>Propionispira</taxon>
    </lineage>
</organism>
<gene>
    <name evidence="2" type="ORF">SAMN05660742_11788</name>
</gene>
<evidence type="ECO:0000256" key="1">
    <source>
        <dbReference type="SAM" id="Phobius"/>
    </source>
</evidence>
<evidence type="ECO:0000313" key="3">
    <source>
        <dbReference type="Proteomes" id="UP000199662"/>
    </source>
</evidence>
<accession>A0A1H7BZ99</accession>
<evidence type="ECO:0000313" key="2">
    <source>
        <dbReference type="EMBL" id="SEJ80052.1"/>
    </source>
</evidence>
<proteinExistence type="predicted"/>
<feature type="transmembrane region" description="Helical" evidence="1">
    <location>
        <begin position="103"/>
        <end position="127"/>
    </location>
</feature>
<keyword evidence="1" id="KW-0812">Transmembrane</keyword>
<keyword evidence="3" id="KW-1185">Reference proteome</keyword>
<feature type="transmembrane region" description="Helical" evidence="1">
    <location>
        <begin position="73"/>
        <end position="91"/>
    </location>
</feature>
<feature type="transmembrane region" description="Helical" evidence="1">
    <location>
        <begin position="139"/>
        <end position="161"/>
    </location>
</feature>
<name>A0A1H7BZ99_9FIRM</name>
<protein>
    <submittedName>
        <fullName evidence="2">Uncharacterized protein</fullName>
    </submittedName>
</protein>
<dbReference type="STRING" id="84035.SAMN05660742_11788"/>
<sequence>MMKNLISVKWGVALAVLTILLGFVLGAAMGGAESQIKEAWTAAAQPGLTTVYQNDPQKITMIVERSWKMLQRAHMHAAAIGTAALVLLAILAQLNIADLSKKVISLCLGLGGLGYSFSWLYVAFLASSVGNIAQTKDEIHIVAALSIAMLLFGTASVLVLSTKALFMAAKKDSL</sequence>
<reference evidence="2 3" key="1">
    <citation type="submission" date="2016-10" db="EMBL/GenBank/DDBJ databases">
        <authorList>
            <person name="de Groot N.N."/>
        </authorList>
    </citation>
    <scope>NUCLEOTIDE SEQUENCE [LARGE SCALE GENOMIC DNA]</scope>
    <source>
        <strain evidence="2 3">DSM 2179</strain>
    </source>
</reference>